<feature type="compositionally biased region" description="Basic and acidic residues" evidence="3">
    <location>
        <begin position="207"/>
        <end position="219"/>
    </location>
</feature>
<dbReference type="InterPro" id="IPR051436">
    <property type="entry name" value="Autophagy-related_EPG5"/>
</dbReference>
<evidence type="ECO:0000313" key="6">
    <source>
        <dbReference type="EMBL" id="MBY10138.1"/>
    </source>
</evidence>
<evidence type="ECO:0000256" key="2">
    <source>
        <dbReference type="ARBA" id="ARBA00023006"/>
    </source>
</evidence>
<name>A0A2R5LL19_9ACAR</name>
<evidence type="ECO:0000256" key="1">
    <source>
        <dbReference type="ARBA" id="ARBA00010948"/>
    </source>
</evidence>
<feature type="region of interest" description="Disordered" evidence="3">
    <location>
        <begin position="192"/>
        <end position="237"/>
    </location>
</feature>
<dbReference type="Pfam" id="PF26573">
    <property type="entry name" value="TPR_Epg5_2"/>
    <property type="match status" value="1"/>
</dbReference>
<dbReference type="GO" id="GO:0005737">
    <property type="term" value="C:cytoplasm"/>
    <property type="evidence" value="ECO:0007669"/>
    <property type="project" value="TreeGrafter"/>
</dbReference>
<dbReference type="EMBL" id="GGLE01006012">
    <property type="protein sequence ID" value="MBY10138.1"/>
    <property type="molecule type" value="Transcribed_RNA"/>
</dbReference>
<protein>
    <recommendedName>
        <fullName evidence="7">Ectopic P granules protein 5 homolog</fullName>
    </recommendedName>
</protein>
<feature type="region of interest" description="Disordered" evidence="3">
    <location>
        <begin position="127"/>
        <end position="177"/>
    </location>
</feature>
<dbReference type="InterPro" id="IPR059030">
    <property type="entry name" value="TPR_Epg5_mid"/>
</dbReference>
<feature type="compositionally biased region" description="Basic residues" evidence="3">
    <location>
        <begin position="7"/>
        <end position="18"/>
    </location>
</feature>
<organism evidence="6">
    <name type="scientific">Ornithodoros turicata</name>
    <dbReference type="NCBI Taxonomy" id="34597"/>
    <lineage>
        <taxon>Eukaryota</taxon>
        <taxon>Metazoa</taxon>
        <taxon>Ecdysozoa</taxon>
        <taxon>Arthropoda</taxon>
        <taxon>Chelicerata</taxon>
        <taxon>Arachnida</taxon>
        <taxon>Acari</taxon>
        <taxon>Parasitiformes</taxon>
        <taxon>Ixodida</taxon>
        <taxon>Ixodoidea</taxon>
        <taxon>Argasidae</taxon>
        <taxon>Ornithodorinae</taxon>
        <taxon>Ornithodoros</taxon>
    </lineage>
</organism>
<feature type="compositionally biased region" description="Polar residues" evidence="3">
    <location>
        <begin position="197"/>
        <end position="206"/>
    </location>
</feature>
<sequence length="2676" mass="300828">MAEACKPKAKAKHRKKHHTDSSKFDEEAVPSPPDPEFLDECAGIDSVTKQGLNQSGALETVINKDAPSSADVSSSAAESPRTAIENDISEQEFYSTVCDLDEGSVAVENKTAELNAEVPRDVYDATVGNLESDHGDGGVVEDISTSHSQSEVIENKDNPSSVKASHTADLPSRTAAEGDVCEQEFYRAGTLRELDSARTSQDAENETNTKAEEQKETHDTPVVGDISTGNTAPQISSDRLRTDDNAVAAAEPTDVSQECTEIAFSFPRDIGEATAPPLEGNSLSLCAVEQQHVVEAGNAECENKILSHRKKIKRLYPQLKEVLDEPTMRPFAEDQILTLYDNQFLAKRTAIEKDFAEKHAEKHLDSHELYKLLIEYMKSRQHLIETRTAVRNLENDIENLQPTMWELQPRVANATGRCADNKAVSGRHSYKYAVFNESVASVVAESLQKLRKLAKEKYFLHVHNCEVLQLKINYYIHSVVSVPVFKNIPKNAPLSSSVHGAKPLSADHSDIVTVRECLSVLFVFARRPIQDKQFLDEVRKWITMLASLLLRIASIDDHLFLLNHVLCCPPGIHKWAITIVQIPRPQAWSPHTDWPVVLQSPQLDYAVAALASILLPPEARRNFLQPILSAMEASSPKDNWVVLDSDGEEDGKPEEFWLSWSENDVVLLLNQVPFSALFRHLLFITRENDEDIYQVSRTSAQGLLKLISIASHLLNIFHEGLKTFNFSRYKQLTKRISRFVRHTVEYVADHWLVYRSVSNEGDAALLLRLQVEYDQFFLRAVNCIFYSQLLGAWQFMAILPYKSASNVMMWQLLWLLHNNYKDDVELADLSPTEICNRIQGRDVKLVFEEKLNEMPQSEVFFLLTSFANMAASRDADGSSLIHVVVTEIFEITYINKQLRSTFSKEGRDLLSTLANKHPSVISVILDKIDDHMMELGNMACYLMQAMPLGMWVPEKEDLDIISHFLLYYPLGSAQSQLARLLIQSLNYGFGKANQPESKTHLNLSTHQQMGLLLLEAYQKLYVPYESSGYVYKQIKTITDFAMATKESSTPAGFVSWMWEVLFRLKLHAFDQNISLALELATADHVLASVAPSMQKCDWLHPLVQANKELQPPSLYLTLLISTVGHHRDEVLSEGLNLLSTLVVKEQYTAAIQCIVRILPLFYRHQELLTECAELLANLQCIVLADNTYIAMAKNLVQSDFPGPILKQLAVAMHGHVIQAKQWQNDTNQDFLALSLKLWLSLVCNLPDIPVCKGALVAKVKGRDNVMYLLDVLVQLAYKEARSFQVILTFFRDILAQFAPAAAAKSVVKSVFSFVLGSALAWPAMVPLPSVPEFPWFGWAGMLAEGQLQTTTDMWRSVLREMAINSKLTPEGALKKVSGYTKVLPPSADALLIYRWAHQAMQTDLEHPALPLIWQQFFLLYLQRTCVQLCGCVGQRFFESPVQFTLLKRMKRRLNESADHFFKKHAELAQTLKEQCHLCEGKGEDAKLLEMLTDTCMLYQTLTKVYRTFYLWLEEPRLHDRSITLTALPPQYAPERLSRVLEGNQELWLELVDIEKVQDNVSTLISSYETESTHCRNSVRGDAQSTLSPEERILKRLKTYEDPLRPPPVPSIKAVIPNVSEDLFKHPSRIMKVLSSELKVLVGHARVLNAQAAKLSVLDSQYMNNIPALYQNVSSQVRLTLSCSHPGGCTGPVTACLRFNQAQVDHLCIAAVDSNRAAWASVVAEVLHEPSPTVCCSMLHIEVCLTRLIQKHRTATATESRTLKALGGEVFFELTAALNQETTEYVPARQFLASCLEMIGEEFISDQPEQCLPVLKVIMKDPTMVGYIAPFFTPFAVSVDEYVRMYESIVSRLSPLFYSAIFVLLTKFDMQKWLCSKATDNAVLVRLVDAVGEALSKIGINPEKDVVQLLDMYQLHLQALLMFHFPEHYSNVLGVILRGVNTCSVPITAGYVFLHALGLTLSPGTAPGTQLFAMLREFAMKQCLLSMTLLKDTMDAIRIHFQRLRNDDIAACKQGLYGKLQPYLAFLSTFFGLLSHCLVWEACKITSQQSPQHLATVLDSIYKMYGPWLELGEGRKAYPPWLPGEIEQVDIITSIFVASLHFFHETCSRMASFSVLSEVWQRCFTMYVWNDCPEYVASALYSKLGCLPWSDFTPSVKDMMLMCKVPQKEYVGHMPLLVTVFQAVPWPQVLAKVAESEHVVKDYYSYFAEVLVRCAWYPEMRQADTLPSVIPSIVELQWRLLPVELVCTLQKIFEASCDTSSILLPHKQGTEKDKALLDFVTCLSCMVPSGDLCSDPVTVQKQQSYIGVLVRIFRKSMDTTDSLLKHHSNDIQQLLPRLMKLCQGVVNAELDHQFSHSSALIAESLTVISMMSDTKIQQVLLDGLLQWIASCSGSTILLPVLLCVCRNLASVYHMVAASEVCISNYLSSAQVPPPDGGWSQVVAVFSVPELSLSEFFEACTQKSAYFTQYCYVLHRLPQCKCLADEHALLVQLVEWIGRSVPSSEDSEPKLLLLWEKVFALSIRQLDFGANPRSVYKTLEDFCASLSILGEDKSGAGLWGAIGLGKRSTLSVRFRFCCRTVCAFVLSQLVEPGMIRLEPWRAEDTWKRSPASSQALARLKALQTNRAYVAMSSEIDEALSIVQDSSKNLRDGLSVIRTLVNSFYADRVYLRTLFFGFM</sequence>
<feature type="compositionally biased region" description="Polar residues" evidence="3">
    <location>
        <begin position="227"/>
        <end position="237"/>
    </location>
</feature>
<evidence type="ECO:0008006" key="7">
    <source>
        <dbReference type="Google" id="ProtNLM"/>
    </source>
</evidence>
<feature type="region of interest" description="Disordered" evidence="3">
    <location>
        <begin position="1"/>
        <end position="40"/>
    </location>
</feature>
<feature type="region of interest" description="Disordered" evidence="3">
    <location>
        <begin position="59"/>
        <end position="88"/>
    </location>
</feature>
<comment type="similarity">
    <text evidence="1">Belongs to the EPG5 family.</text>
</comment>
<evidence type="ECO:0000256" key="3">
    <source>
        <dbReference type="SAM" id="MobiDB-lite"/>
    </source>
</evidence>
<accession>A0A2R5LL19</accession>
<evidence type="ECO:0000259" key="4">
    <source>
        <dbReference type="Pfam" id="PF26103"/>
    </source>
</evidence>
<dbReference type="InterPro" id="IPR058750">
    <property type="entry name" value="TPR_Epg5"/>
</dbReference>
<dbReference type="PANTHER" id="PTHR31139">
    <property type="entry name" value="ECTOPIC P GRANULES PROTEIN 5 HOMOLOG"/>
    <property type="match status" value="1"/>
</dbReference>
<evidence type="ECO:0000259" key="5">
    <source>
        <dbReference type="Pfam" id="PF26573"/>
    </source>
</evidence>
<feature type="domain" description="Epg5-like TPR" evidence="5">
    <location>
        <begin position="1349"/>
        <end position="1552"/>
    </location>
</feature>
<keyword evidence="2" id="KW-0072">Autophagy</keyword>
<proteinExistence type="inferred from homology"/>
<feature type="domain" description="Epg5-like central TPR repeats" evidence="4">
    <location>
        <begin position="1806"/>
        <end position="2185"/>
    </location>
</feature>
<dbReference type="Pfam" id="PF26103">
    <property type="entry name" value="TPR_Epg5"/>
    <property type="match status" value="1"/>
</dbReference>
<reference evidence="6" key="1">
    <citation type="submission" date="2018-03" db="EMBL/GenBank/DDBJ databases">
        <title>The relapsing fever spirochete Borrelia turicatae persists in the highly oxidative environment of its soft-bodied tick vector.</title>
        <authorList>
            <person name="Bourret T.J."/>
            <person name="Boyle W.K."/>
            <person name="Valenzuela J.G."/>
            <person name="Oliveira F."/>
            <person name="Lopez J.E."/>
        </authorList>
    </citation>
    <scope>NUCLEOTIDE SEQUENCE</scope>
    <source>
        <strain evidence="6">Kansas strain/isolate</strain>
        <tissue evidence="6">Salivary glands</tissue>
    </source>
</reference>
<dbReference type="PANTHER" id="PTHR31139:SF4">
    <property type="entry name" value="ECTOPIC P GRANULES PROTEIN 5 HOMOLOG"/>
    <property type="match status" value="1"/>
</dbReference>
<feature type="compositionally biased region" description="Low complexity" evidence="3">
    <location>
        <begin position="65"/>
        <end position="80"/>
    </location>
</feature>
<feature type="compositionally biased region" description="Polar residues" evidence="3">
    <location>
        <begin position="143"/>
        <end position="164"/>
    </location>
</feature>
<dbReference type="GO" id="GO:0097352">
    <property type="term" value="P:autophagosome maturation"/>
    <property type="evidence" value="ECO:0007669"/>
    <property type="project" value="TreeGrafter"/>
</dbReference>